<dbReference type="EMBL" id="FWFY01000006">
    <property type="protein sequence ID" value="SLN51383.1"/>
    <property type="molecule type" value="Genomic_DNA"/>
</dbReference>
<dbReference type="AlphaFoldDB" id="A0A1X6ZHW9"/>
<comment type="function">
    <text evidence="9">Catalyzes the first step in the biosynthesis of ornithine lipids, which are phosphorus-free membrane lipids. Catalyzes the 3-hydroxyacyl-acyl carrier protein-dependent acylation of ornithine to form lyso-ornithine lipid (LOL).</text>
</comment>
<evidence type="ECO:0000256" key="4">
    <source>
        <dbReference type="ARBA" id="ARBA00023098"/>
    </source>
</evidence>
<accession>A0A1X6ZHW9</accession>
<dbReference type="Proteomes" id="UP000193495">
    <property type="component" value="Unassembled WGS sequence"/>
</dbReference>
<dbReference type="OrthoDB" id="9787072at2"/>
<evidence type="ECO:0000313" key="11">
    <source>
        <dbReference type="EMBL" id="PSK86014.1"/>
    </source>
</evidence>
<comment type="similarity">
    <text evidence="6">Belongs to the acetyltransferase family. OlsB subfamily.</text>
</comment>
<dbReference type="SUPFAM" id="SSF55729">
    <property type="entry name" value="Acyl-CoA N-acyltransferases (Nat)"/>
    <property type="match status" value="1"/>
</dbReference>
<sequence>MIASSPILSVRLARDAAERAEAERLRYEVFVRELGGDGDMVDHAAGRERDRFDAVAEQLLLIDEARPEGARIVGLYRLLDDAGAARMGQFYTEDEFDLDPLKASGRRLLELGRSCLHRDYRGGTAMFRLWQGLAAHIEARGIEILFGTASFRGADPMMHAAPLSLLGCDHLAAPELRVTSRQPEHAEMPALPELDRAAAMRAMPPLIKAYLRLGGRVGQGVYADRAFNTTDVCMILDMDTAHAGQRARYGVRG</sequence>
<organism evidence="12 13">
    <name type="scientific">Limimaricola soesokkakensis</name>
    <dbReference type="NCBI Taxonomy" id="1343159"/>
    <lineage>
        <taxon>Bacteria</taxon>
        <taxon>Pseudomonadati</taxon>
        <taxon>Pseudomonadota</taxon>
        <taxon>Alphaproteobacteria</taxon>
        <taxon>Rhodobacterales</taxon>
        <taxon>Paracoccaceae</taxon>
        <taxon>Limimaricola</taxon>
    </lineage>
</organism>
<dbReference type="RefSeq" id="WP_085896692.1">
    <property type="nucleotide sequence ID" value="NZ_FWFY01000006.1"/>
</dbReference>
<comment type="catalytic activity">
    <reaction evidence="10">
        <text>a (3R)-hydroxyacyl-[ACP] + L-ornithine = a lyso-ornithine lipid + holo-[ACP] + H(+)</text>
        <dbReference type="Rhea" id="RHEA:20633"/>
        <dbReference type="Rhea" id="RHEA-COMP:9685"/>
        <dbReference type="Rhea" id="RHEA-COMP:9945"/>
        <dbReference type="ChEBI" id="CHEBI:15378"/>
        <dbReference type="ChEBI" id="CHEBI:46911"/>
        <dbReference type="ChEBI" id="CHEBI:64479"/>
        <dbReference type="ChEBI" id="CHEBI:78827"/>
        <dbReference type="ChEBI" id="CHEBI:138482"/>
        <dbReference type="EC" id="2.3.2.30"/>
    </reaction>
    <physiologicalReaction direction="left-to-right" evidence="10">
        <dbReference type="Rhea" id="RHEA:20634"/>
    </physiologicalReaction>
</comment>
<dbReference type="GO" id="GO:0043810">
    <property type="term" value="F:ornithine-acyl [acyl carrier protein] N-acyltransferase activity"/>
    <property type="evidence" value="ECO:0007669"/>
    <property type="project" value="UniProtKB-EC"/>
</dbReference>
<dbReference type="InterPro" id="IPR016181">
    <property type="entry name" value="Acyl_CoA_acyltransferase"/>
</dbReference>
<protein>
    <recommendedName>
        <fullName evidence="8">L-ornithine N(alpha)-acyltransferase</fullName>
        <ecNumber evidence="7">2.3.2.30</ecNumber>
    </recommendedName>
</protein>
<evidence type="ECO:0000256" key="9">
    <source>
        <dbReference type="ARBA" id="ARBA00045724"/>
    </source>
</evidence>
<reference evidence="12 13" key="1">
    <citation type="submission" date="2017-03" db="EMBL/GenBank/DDBJ databases">
        <authorList>
            <person name="Afonso C.L."/>
            <person name="Miller P.J."/>
            <person name="Scott M.A."/>
            <person name="Spackman E."/>
            <person name="Goraichik I."/>
            <person name="Dimitrov K.M."/>
            <person name="Suarez D.L."/>
            <person name="Swayne D.E."/>
        </authorList>
    </citation>
    <scope>NUCLEOTIDE SEQUENCE [LARGE SCALE GENOMIC DNA]</scope>
    <source>
        <strain evidence="12 13">CECT 8367</strain>
    </source>
</reference>
<evidence type="ECO:0000313" key="13">
    <source>
        <dbReference type="Proteomes" id="UP000193495"/>
    </source>
</evidence>
<dbReference type="GO" id="GO:0006629">
    <property type="term" value="P:lipid metabolic process"/>
    <property type="evidence" value="ECO:0007669"/>
    <property type="project" value="UniProtKB-KW"/>
</dbReference>
<keyword evidence="2" id="KW-0444">Lipid biosynthesis</keyword>
<proteinExistence type="inferred from homology"/>
<dbReference type="EC" id="2.3.2.30" evidence="7"/>
<dbReference type="InterPro" id="IPR052351">
    <property type="entry name" value="Ornithine_N-alpha-AT"/>
</dbReference>
<name>A0A1X6ZHW9_9RHOB</name>
<evidence type="ECO:0000313" key="12">
    <source>
        <dbReference type="EMBL" id="SLN51383.1"/>
    </source>
</evidence>
<keyword evidence="5 11" id="KW-0012">Acyltransferase</keyword>
<evidence type="ECO:0000256" key="8">
    <source>
        <dbReference type="ARBA" id="ARBA00039866"/>
    </source>
</evidence>
<gene>
    <name evidence="11" type="ORF">CLV79_10621</name>
    <name evidence="12" type="ORF">LOS8367_02359</name>
</gene>
<dbReference type="PANTHER" id="PTHR37323">
    <property type="entry name" value="GCN5-RELATED N-ACETYLTRANSFERASE"/>
    <property type="match status" value="1"/>
</dbReference>
<evidence type="ECO:0000313" key="14">
    <source>
        <dbReference type="Proteomes" id="UP000240624"/>
    </source>
</evidence>
<dbReference type="Proteomes" id="UP000240624">
    <property type="component" value="Unassembled WGS sequence"/>
</dbReference>
<evidence type="ECO:0000256" key="6">
    <source>
        <dbReference type="ARBA" id="ARBA00038095"/>
    </source>
</evidence>
<dbReference type="EMBL" id="PYGB01000006">
    <property type="protein sequence ID" value="PSK86014.1"/>
    <property type="molecule type" value="Genomic_DNA"/>
</dbReference>
<evidence type="ECO:0000256" key="1">
    <source>
        <dbReference type="ARBA" id="ARBA00005189"/>
    </source>
</evidence>
<evidence type="ECO:0000256" key="3">
    <source>
        <dbReference type="ARBA" id="ARBA00022679"/>
    </source>
</evidence>
<keyword evidence="4" id="KW-0443">Lipid metabolism</keyword>
<evidence type="ECO:0000256" key="2">
    <source>
        <dbReference type="ARBA" id="ARBA00022516"/>
    </source>
</evidence>
<evidence type="ECO:0000256" key="5">
    <source>
        <dbReference type="ARBA" id="ARBA00023315"/>
    </source>
</evidence>
<comment type="pathway">
    <text evidence="1">Lipid metabolism.</text>
</comment>
<reference evidence="11 14" key="2">
    <citation type="submission" date="2018-03" db="EMBL/GenBank/DDBJ databases">
        <title>Genomic Encyclopedia of Archaeal and Bacterial Type Strains, Phase II (KMG-II): from individual species to whole genera.</title>
        <authorList>
            <person name="Goeker M."/>
        </authorList>
    </citation>
    <scope>NUCLEOTIDE SEQUENCE [LARGE SCALE GENOMIC DNA]</scope>
    <source>
        <strain evidence="11 14">DSM 29956</strain>
    </source>
</reference>
<dbReference type="Gene3D" id="3.40.630.30">
    <property type="match status" value="1"/>
</dbReference>
<dbReference type="Pfam" id="PF13444">
    <property type="entry name" value="Acetyltransf_5"/>
    <property type="match status" value="1"/>
</dbReference>
<keyword evidence="3 11" id="KW-0808">Transferase</keyword>
<keyword evidence="14" id="KW-1185">Reference proteome</keyword>
<evidence type="ECO:0000256" key="10">
    <source>
        <dbReference type="ARBA" id="ARBA00047785"/>
    </source>
</evidence>
<dbReference type="PANTHER" id="PTHR37323:SF1">
    <property type="entry name" value="L-ORNITHINE N(ALPHA)-ACYLTRANSFERASE"/>
    <property type="match status" value="1"/>
</dbReference>
<evidence type="ECO:0000256" key="7">
    <source>
        <dbReference type="ARBA" id="ARBA00039058"/>
    </source>
</evidence>